<dbReference type="PANTHER" id="PTHR32370">
    <property type="entry name" value="OS12G0117600 PROTEIN"/>
    <property type="match status" value="1"/>
</dbReference>
<dbReference type="Gene3D" id="2.40.50.140">
    <property type="entry name" value="Nucleic acid-binding proteins"/>
    <property type="match status" value="1"/>
</dbReference>
<dbReference type="FunFam" id="3.30.710.10:FF:000168">
    <property type="entry name" value="BTB/POZ domain-containing protein At1g03010"/>
    <property type="match status" value="1"/>
</dbReference>
<evidence type="ECO:0000256" key="3">
    <source>
        <dbReference type="ARBA" id="ARBA00022786"/>
    </source>
</evidence>
<evidence type="ECO:0000256" key="2">
    <source>
        <dbReference type="ARBA" id="ARBA00022553"/>
    </source>
</evidence>
<proteinExistence type="inferred from homology"/>
<reference evidence="8" key="2">
    <citation type="journal article" date="2024" name="Plant">
        <title>Genomic evolution and insights into agronomic trait innovations of Sesamum species.</title>
        <authorList>
            <person name="Miao H."/>
            <person name="Wang L."/>
            <person name="Qu L."/>
            <person name="Liu H."/>
            <person name="Sun Y."/>
            <person name="Le M."/>
            <person name="Wang Q."/>
            <person name="Wei S."/>
            <person name="Zheng Y."/>
            <person name="Lin W."/>
            <person name="Duan Y."/>
            <person name="Cao H."/>
            <person name="Xiong S."/>
            <person name="Wang X."/>
            <person name="Wei L."/>
            <person name="Li C."/>
            <person name="Ma Q."/>
            <person name="Ju M."/>
            <person name="Zhao R."/>
            <person name="Li G."/>
            <person name="Mu C."/>
            <person name="Tian Q."/>
            <person name="Mei H."/>
            <person name="Zhang T."/>
            <person name="Gao T."/>
            <person name="Zhang H."/>
        </authorList>
    </citation>
    <scope>NUCLEOTIDE SEQUENCE</scope>
    <source>
        <strain evidence="8">KEN1</strain>
    </source>
</reference>
<keyword evidence="3" id="KW-0833">Ubl conjugation pathway</keyword>
<dbReference type="InterPro" id="IPR032501">
    <property type="entry name" value="Prot_ATP_ID_OB_2nd"/>
</dbReference>
<comment type="caution">
    <text evidence="8">The sequence shown here is derived from an EMBL/GenBank/DDBJ whole genome shotgun (WGS) entry which is preliminary data.</text>
</comment>
<dbReference type="FunFam" id="2.40.50.140:FF:000046">
    <property type="entry name" value="26S protease regulatory subunit 6B"/>
    <property type="match status" value="1"/>
</dbReference>
<keyword evidence="5" id="KW-0175">Coiled coil</keyword>
<dbReference type="InterPro" id="IPR027356">
    <property type="entry name" value="NPH3_dom"/>
</dbReference>
<evidence type="ECO:0000256" key="4">
    <source>
        <dbReference type="PROSITE-ProRule" id="PRU00982"/>
    </source>
</evidence>
<evidence type="ECO:0000256" key="5">
    <source>
        <dbReference type="SAM" id="Coils"/>
    </source>
</evidence>
<feature type="domain" description="BTB" evidence="6">
    <location>
        <begin position="31"/>
        <end position="99"/>
    </location>
</feature>
<dbReference type="SUPFAM" id="SSF54695">
    <property type="entry name" value="POZ domain"/>
    <property type="match status" value="1"/>
</dbReference>
<dbReference type="AlphaFoldDB" id="A0AAW2XYM3"/>
<name>A0AAW2XYM3_9LAMI</name>
<dbReference type="SMART" id="SM00225">
    <property type="entry name" value="BTB"/>
    <property type="match status" value="1"/>
</dbReference>
<protein>
    <submittedName>
        <fullName evidence="8">Root phototropism protein 2</fullName>
    </submittedName>
</protein>
<evidence type="ECO:0000256" key="1">
    <source>
        <dbReference type="ARBA" id="ARBA00004906"/>
    </source>
</evidence>
<dbReference type="Gene3D" id="3.30.710.10">
    <property type="entry name" value="Potassium Channel Kv1.1, Chain A"/>
    <property type="match status" value="1"/>
</dbReference>
<dbReference type="InterPro" id="IPR012340">
    <property type="entry name" value="NA-bd_OB-fold"/>
</dbReference>
<evidence type="ECO:0000313" key="8">
    <source>
        <dbReference type="EMBL" id="KAL0458931.1"/>
    </source>
</evidence>
<dbReference type="EMBL" id="JACGWN010000002">
    <property type="protein sequence ID" value="KAL0458931.1"/>
    <property type="molecule type" value="Genomic_DNA"/>
</dbReference>
<sequence length="746" mass="84470">MIMPSPIKHNSNISLAMERAGQWVFSQEIPTDVVVEVGEMSFSLHKFMLVGKSNHIRQLILESKEVDCARIDLSGVPGGAETFERVANFCYGFNFEITVHNVAALRCAAEYLQMTDSYCKNNFAGRTEDFLSQVALTSMSGALAVLKSCEELLPTAEDLKIVQRCVEIASAEVCFEANFPSRSPQNWWAEELTAVGIAFFAKIIASMTWRGAKVFTLASAIIAYAERSQCDLVNDHSRNGTESSRYSGESDTRTRQRELIESIVALLPSEKSSFPVRFLCSLLRTAIFLRADNSCKNELENRISMILEHVTADDLVVLSFTSDGELFDLESVRTIISGFVEKEKSMEVFSADNLGELCSRAMRGVAKTVDAYLGKVADSDELSIVKFNGIANSVPKSARKVDDHLYRAVDIYLKAHPYLDEIKRLKVCSVMDPLRLSHQARVHASQNNRLPMQIVLHALHYDQLKLTRGVYDDHLLLDAPRARNYLQIDVSLVKENEALRTELLKMRMCMRDMQRIQGTPHRSSVKKHTFFSSLSKTFGILNPFKHTRKDTSNIDDEMVDATTLRRESYSCSSLHRFFILLQPWPPRWCSTRNLPNPNHHPPGQYPNRTHLLSADPDEDLYSRLKTLQRQLEFFEIQEEYVKDELKNLRRELLRAQEEVKRIQSVPLVIGQFMEMIDQNNAIVGSTTGSNYYVRILSTINRELLKPSGSVALHRHSNALVDVLPPEADSSISLLSQSEKPDVTYNV</sequence>
<dbReference type="PROSITE" id="PS50097">
    <property type="entry name" value="BTB"/>
    <property type="match status" value="1"/>
</dbReference>
<accession>A0AAW2XYM3</accession>
<keyword evidence="2" id="KW-0597">Phosphoprotein</keyword>
<evidence type="ECO:0000259" key="7">
    <source>
        <dbReference type="PROSITE" id="PS51649"/>
    </source>
</evidence>
<dbReference type="InterPro" id="IPR011333">
    <property type="entry name" value="SKP1/BTB/POZ_sf"/>
</dbReference>
<comment type="pathway">
    <text evidence="1">Protein modification; protein ubiquitination.</text>
</comment>
<dbReference type="Pfam" id="PF00651">
    <property type="entry name" value="BTB"/>
    <property type="match status" value="1"/>
</dbReference>
<dbReference type="Pfam" id="PF03000">
    <property type="entry name" value="NPH3"/>
    <property type="match status" value="1"/>
</dbReference>
<dbReference type="InterPro" id="IPR043454">
    <property type="entry name" value="NPH3/RPT2-like"/>
</dbReference>
<comment type="similarity">
    <text evidence="4">Belongs to the NPH3 family.</text>
</comment>
<dbReference type="PROSITE" id="PS51649">
    <property type="entry name" value="NPH3"/>
    <property type="match status" value="1"/>
</dbReference>
<dbReference type="InterPro" id="IPR000210">
    <property type="entry name" value="BTB/POZ_dom"/>
</dbReference>
<gene>
    <name evidence="8" type="ORF">Slati_0520300</name>
</gene>
<evidence type="ECO:0000259" key="6">
    <source>
        <dbReference type="PROSITE" id="PS50097"/>
    </source>
</evidence>
<organism evidence="8">
    <name type="scientific">Sesamum latifolium</name>
    <dbReference type="NCBI Taxonomy" id="2727402"/>
    <lineage>
        <taxon>Eukaryota</taxon>
        <taxon>Viridiplantae</taxon>
        <taxon>Streptophyta</taxon>
        <taxon>Embryophyta</taxon>
        <taxon>Tracheophyta</taxon>
        <taxon>Spermatophyta</taxon>
        <taxon>Magnoliopsida</taxon>
        <taxon>eudicotyledons</taxon>
        <taxon>Gunneridae</taxon>
        <taxon>Pentapetalae</taxon>
        <taxon>asterids</taxon>
        <taxon>lamiids</taxon>
        <taxon>Lamiales</taxon>
        <taxon>Pedaliaceae</taxon>
        <taxon>Sesamum</taxon>
    </lineage>
</organism>
<reference evidence="8" key="1">
    <citation type="submission" date="2020-06" db="EMBL/GenBank/DDBJ databases">
        <authorList>
            <person name="Li T."/>
            <person name="Hu X."/>
            <person name="Zhang T."/>
            <person name="Song X."/>
            <person name="Zhang H."/>
            <person name="Dai N."/>
            <person name="Sheng W."/>
            <person name="Hou X."/>
            <person name="Wei L."/>
        </authorList>
    </citation>
    <scope>NUCLEOTIDE SEQUENCE</scope>
    <source>
        <strain evidence="8">KEN1</strain>
        <tissue evidence="8">Leaf</tissue>
    </source>
</reference>
<dbReference type="Pfam" id="PF16450">
    <property type="entry name" value="Prot_ATP_ID_OB_C"/>
    <property type="match status" value="1"/>
</dbReference>
<feature type="domain" description="NPH3" evidence="7">
    <location>
        <begin position="186"/>
        <end position="465"/>
    </location>
</feature>
<feature type="coiled-coil region" evidence="5">
    <location>
        <begin position="631"/>
        <end position="665"/>
    </location>
</feature>